<accession>A0A0F9Y1A3</accession>
<dbReference type="Proteomes" id="UP000034112">
    <property type="component" value="Unassembled WGS sequence"/>
</dbReference>
<proteinExistence type="predicted"/>
<gene>
    <name evidence="2" type="ORF">THAR02_01952</name>
</gene>
<evidence type="ECO:0000256" key="1">
    <source>
        <dbReference type="SAM" id="MobiDB-lite"/>
    </source>
</evidence>
<dbReference type="PANTHER" id="PTHR39475:SF1">
    <property type="entry name" value="CONIDIATION-SPECIFIC PROTEIN 6"/>
    <property type="match status" value="1"/>
</dbReference>
<sequence length="112" mass="12331">MSGYSKVGTSGVYEAGDQRNVARSEMPQPEKYNEGQHASHIGLDSKDQRSIKNRLAAEERREEAGDDLETSLSKKDPTLPAKMHGNEPSKGAKVDAELAADEEEYLRRKGKA</sequence>
<feature type="compositionally biased region" description="Basic and acidic residues" evidence="1">
    <location>
        <begin position="84"/>
        <end position="96"/>
    </location>
</feature>
<reference evidence="3" key="1">
    <citation type="journal article" date="2015" name="Genome Announc.">
        <title>Draft whole-genome sequence of the biocontrol agent Trichoderma harzianum T6776.</title>
        <authorList>
            <person name="Baroncelli R."/>
            <person name="Piaggeschi G."/>
            <person name="Fiorini L."/>
            <person name="Bertolini E."/>
            <person name="Zapparata A."/>
            <person name="Pe M.E."/>
            <person name="Sarrocco S."/>
            <person name="Vannacci G."/>
        </authorList>
    </citation>
    <scope>NUCLEOTIDE SEQUENCE [LARGE SCALE GENOMIC DNA]</scope>
    <source>
        <strain evidence="3">T6776</strain>
    </source>
</reference>
<dbReference type="PANTHER" id="PTHR39475">
    <property type="entry name" value="CONIDIATION-SPECIFIC PROTEIN 6"/>
    <property type="match status" value="1"/>
</dbReference>
<feature type="region of interest" description="Disordered" evidence="1">
    <location>
        <begin position="1"/>
        <end position="112"/>
    </location>
</feature>
<dbReference type="AlphaFoldDB" id="A0A0F9Y1A3"/>
<dbReference type="EMBL" id="JOKZ01000037">
    <property type="protein sequence ID" value="KKP05913.1"/>
    <property type="molecule type" value="Genomic_DNA"/>
</dbReference>
<comment type="caution">
    <text evidence="2">The sequence shown here is derived from an EMBL/GenBank/DDBJ whole genome shotgun (WGS) entry which is preliminary data.</text>
</comment>
<feature type="compositionally biased region" description="Basic and acidic residues" evidence="1">
    <location>
        <begin position="43"/>
        <end position="63"/>
    </location>
</feature>
<protein>
    <submittedName>
        <fullName evidence="2">Uncharacterized protein</fullName>
    </submittedName>
</protein>
<evidence type="ECO:0000313" key="2">
    <source>
        <dbReference type="EMBL" id="KKP05913.1"/>
    </source>
</evidence>
<dbReference type="OrthoDB" id="3358750at2759"/>
<name>A0A0F9Y1A3_TRIHA</name>
<evidence type="ECO:0000313" key="3">
    <source>
        <dbReference type="Proteomes" id="UP000034112"/>
    </source>
</evidence>
<organism evidence="2 3">
    <name type="scientific">Trichoderma harzianum</name>
    <name type="common">Hypocrea lixii</name>
    <dbReference type="NCBI Taxonomy" id="5544"/>
    <lineage>
        <taxon>Eukaryota</taxon>
        <taxon>Fungi</taxon>
        <taxon>Dikarya</taxon>
        <taxon>Ascomycota</taxon>
        <taxon>Pezizomycotina</taxon>
        <taxon>Sordariomycetes</taxon>
        <taxon>Hypocreomycetidae</taxon>
        <taxon>Hypocreales</taxon>
        <taxon>Hypocreaceae</taxon>
        <taxon>Trichoderma</taxon>
    </lineage>
</organism>
<dbReference type="OMA" id="NPPDSNR"/>